<dbReference type="EMBL" id="DXAK01000002">
    <property type="protein sequence ID" value="HJA05608.1"/>
    <property type="molecule type" value="Genomic_DNA"/>
</dbReference>
<dbReference type="InterPro" id="IPR013785">
    <property type="entry name" value="Aldolase_TIM"/>
</dbReference>
<evidence type="ECO:0000256" key="5">
    <source>
        <dbReference type="ARBA" id="ARBA00023235"/>
    </source>
</evidence>
<dbReference type="Gene3D" id="3.20.20.70">
    <property type="entry name" value="Aldolase class I"/>
    <property type="match status" value="1"/>
</dbReference>
<dbReference type="CDD" id="cd04729">
    <property type="entry name" value="NanE"/>
    <property type="match status" value="1"/>
</dbReference>
<dbReference type="GO" id="GO:0047465">
    <property type="term" value="F:N-acylglucosamine-6-phosphate 2-epimerase activity"/>
    <property type="evidence" value="ECO:0007669"/>
    <property type="project" value="UniProtKB-EC"/>
</dbReference>
<evidence type="ECO:0000256" key="3">
    <source>
        <dbReference type="ARBA" id="ARBA00005081"/>
    </source>
</evidence>
<comment type="function">
    <text evidence="2 7">Converts N-acetylmannosamine-6-phosphate (ManNAc-6-P) to N-acetylglucosamine-6-phosphate (GlcNAc-6-P).</text>
</comment>
<dbReference type="HAMAP" id="MF_01235">
    <property type="entry name" value="ManNAc6P_epimer"/>
    <property type="match status" value="1"/>
</dbReference>
<evidence type="ECO:0000256" key="1">
    <source>
        <dbReference type="ARBA" id="ARBA00000056"/>
    </source>
</evidence>
<evidence type="ECO:0000256" key="4">
    <source>
        <dbReference type="ARBA" id="ARBA00007439"/>
    </source>
</evidence>
<evidence type="ECO:0000313" key="9">
    <source>
        <dbReference type="Proteomes" id="UP000824223"/>
    </source>
</evidence>
<dbReference type="Pfam" id="PF04131">
    <property type="entry name" value="NanE"/>
    <property type="match status" value="1"/>
</dbReference>
<protein>
    <recommendedName>
        <fullName evidence="7">Putative N-acetylmannosamine-6-phosphate 2-epimerase</fullName>
        <ecNumber evidence="7">5.1.3.9</ecNumber>
    </recommendedName>
    <alternativeName>
        <fullName evidence="7">ManNAc-6-P epimerase</fullName>
    </alternativeName>
</protein>
<dbReference type="AlphaFoldDB" id="A0A9D2H6T6"/>
<accession>A0A9D2H6T6</accession>
<reference evidence="8" key="1">
    <citation type="journal article" date="2021" name="PeerJ">
        <title>Extensive microbial diversity within the chicken gut microbiome revealed by metagenomics and culture.</title>
        <authorList>
            <person name="Gilroy R."/>
            <person name="Ravi A."/>
            <person name="Getino M."/>
            <person name="Pursley I."/>
            <person name="Horton D.L."/>
            <person name="Alikhan N.F."/>
            <person name="Baker D."/>
            <person name="Gharbi K."/>
            <person name="Hall N."/>
            <person name="Watson M."/>
            <person name="Adriaenssens E.M."/>
            <person name="Foster-Nyarko E."/>
            <person name="Jarju S."/>
            <person name="Secka A."/>
            <person name="Antonio M."/>
            <person name="Oren A."/>
            <person name="Chaudhuri R.R."/>
            <person name="La Ragione R."/>
            <person name="Hildebrand F."/>
            <person name="Pallen M.J."/>
        </authorList>
    </citation>
    <scope>NUCLEOTIDE SEQUENCE</scope>
    <source>
        <strain evidence="8">ChiSjej2B20-11307</strain>
    </source>
</reference>
<dbReference type="GO" id="GO:0006053">
    <property type="term" value="P:N-acetylmannosamine catabolic process"/>
    <property type="evidence" value="ECO:0007669"/>
    <property type="project" value="TreeGrafter"/>
</dbReference>
<dbReference type="Proteomes" id="UP000824223">
    <property type="component" value="Unassembled WGS sequence"/>
</dbReference>
<gene>
    <name evidence="7" type="primary">nanE</name>
    <name evidence="8" type="ORF">H9798_00430</name>
</gene>
<dbReference type="InterPro" id="IPR007260">
    <property type="entry name" value="NanE"/>
</dbReference>
<comment type="similarity">
    <text evidence="4 7">Belongs to the NanE family.</text>
</comment>
<dbReference type="InterPro" id="IPR011060">
    <property type="entry name" value="RibuloseP-bd_barrel"/>
</dbReference>
<sequence length="237" mass="25990">MKYTKKEILDSIKGGLIISCQALPGEPLYVEEKSIMYLMARAAKRAGAKCIRTNSVRDVREIKAETGLPVIGLIKQVYEGYEPYITPTMKEVDELVEAEADIIATDCTLRKRGDGLTAGEWITEIRRSYGDILLMADISTYEEGVNAWKAGVDFVGTTLSGYTSYSRQQDGPDLELVRTLSQTVDIPVIGEGKVHYPGQAVEMLDAGAYAVVVGGAITRPLEIAQRFMAAVESREQS</sequence>
<reference evidence="8" key="2">
    <citation type="submission" date="2021-04" db="EMBL/GenBank/DDBJ databases">
        <authorList>
            <person name="Gilroy R."/>
        </authorList>
    </citation>
    <scope>NUCLEOTIDE SEQUENCE</scope>
    <source>
        <strain evidence="8">ChiSjej2B20-11307</strain>
    </source>
</reference>
<dbReference type="PANTHER" id="PTHR36204">
    <property type="entry name" value="N-ACETYLMANNOSAMINE-6-PHOSPHATE 2-EPIMERASE-RELATED"/>
    <property type="match status" value="1"/>
</dbReference>
<comment type="caution">
    <text evidence="8">The sequence shown here is derived from an EMBL/GenBank/DDBJ whole genome shotgun (WGS) entry which is preliminary data.</text>
</comment>
<dbReference type="EC" id="5.1.3.9" evidence="7"/>
<dbReference type="SUPFAM" id="SSF51366">
    <property type="entry name" value="Ribulose-phoshate binding barrel"/>
    <property type="match status" value="1"/>
</dbReference>
<evidence type="ECO:0000256" key="2">
    <source>
        <dbReference type="ARBA" id="ARBA00002147"/>
    </source>
</evidence>
<comment type="pathway">
    <text evidence="3 7">Amino-sugar metabolism; N-acetylneuraminate degradation; D-fructose 6-phosphate from N-acetylneuraminate: step 3/5.</text>
</comment>
<comment type="catalytic activity">
    <reaction evidence="1 7">
        <text>an N-acyl-D-glucosamine 6-phosphate = an N-acyl-D-mannosamine 6-phosphate</text>
        <dbReference type="Rhea" id="RHEA:23932"/>
        <dbReference type="ChEBI" id="CHEBI:57599"/>
        <dbReference type="ChEBI" id="CHEBI:57666"/>
        <dbReference type="EC" id="5.1.3.9"/>
    </reaction>
</comment>
<dbReference type="GO" id="GO:0005975">
    <property type="term" value="P:carbohydrate metabolic process"/>
    <property type="evidence" value="ECO:0007669"/>
    <property type="project" value="UniProtKB-UniRule"/>
</dbReference>
<dbReference type="GO" id="GO:0019262">
    <property type="term" value="P:N-acetylneuraminate catabolic process"/>
    <property type="evidence" value="ECO:0007669"/>
    <property type="project" value="UniProtKB-UniRule"/>
</dbReference>
<name>A0A9D2H6T6_9FIRM</name>
<organism evidence="8 9">
    <name type="scientific">Candidatus Mediterraneibacter pullicola</name>
    <dbReference type="NCBI Taxonomy" id="2838682"/>
    <lineage>
        <taxon>Bacteria</taxon>
        <taxon>Bacillati</taxon>
        <taxon>Bacillota</taxon>
        <taxon>Clostridia</taxon>
        <taxon>Lachnospirales</taxon>
        <taxon>Lachnospiraceae</taxon>
        <taxon>Mediterraneibacter</taxon>
    </lineage>
</organism>
<evidence type="ECO:0000256" key="7">
    <source>
        <dbReference type="HAMAP-Rule" id="MF_01235"/>
    </source>
</evidence>
<keyword evidence="5 7" id="KW-0413">Isomerase</keyword>
<keyword evidence="6 7" id="KW-0119">Carbohydrate metabolism</keyword>
<dbReference type="FunFam" id="3.20.20.70:FF:000035">
    <property type="entry name" value="Putative N-acetylmannosamine-6-phosphate 2-epimerase"/>
    <property type="match status" value="1"/>
</dbReference>
<evidence type="ECO:0000313" key="8">
    <source>
        <dbReference type="EMBL" id="HJA05608.1"/>
    </source>
</evidence>
<dbReference type="GO" id="GO:0005829">
    <property type="term" value="C:cytosol"/>
    <property type="evidence" value="ECO:0007669"/>
    <property type="project" value="TreeGrafter"/>
</dbReference>
<proteinExistence type="inferred from homology"/>
<dbReference type="NCBIfam" id="NF002231">
    <property type="entry name" value="PRK01130.1"/>
    <property type="match status" value="1"/>
</dbReference>
<evidence type="ECO:0000256" key="6">
    <source>
        <dbReference type="ARBA" id="ARBA00023277"/>
    </source>
</evidence>
<dbReference type="PANTHER" id="PTHR36204:SF1">
    <property type="entry name" value="N-ACETYLMANNOSAMINE-6-PHOSPHATE 2-EPIMERASE-RELATED"/>
    <property type="match status" value="1"/>
</dbReference>